<proteinExistence type="predicted"/>
<accession>A0A1S2YXD2</accession>
<protein>
    <submittedName>
        <fullName evidence="3">F-box protein At3g59000-like</fullName>
    </submittedName>
</protein>
<feature type="domain" description="FBD" evidence="1">
    <location>
        <begin position="394"/>
        <end position="471"/>
    </location>
</feature>
<dbReference type="STRING" id="3827.A0A1S2YXD2"/>
<dbReference type="InterPro" id="IPR055411">
    <property type="entry name" value="LRR_FXL15/At3g58940/PEG3-like"/>
</dbReference>
<dbReference type="InterPro" id="IPR006566">
    <property type="entry name" value="FBD"/>
</dbReference>
<reference evidence="3" key="2">
    <citation type="submission" date="2025-08" db="UniProtKB">
        <authorList>
            <consortium name="RefSeq"/>
        </authorList>
    </citation>
    <scope>IDENTIFICATION</scope>
    <source>
        <tissue evidence="3">Etiolated seedlings</tissue>
    </source>
</reference>
<dbReference type="InterPro" id="IPR036047">
    <property type="entry name" value="F-box-like_dom_sf"/>
</dbReference>
<keyword evidence="2" id="KW-1185">Reference proteome</keyword>
<dbReference type="GeneID" id="101509796"/>
<dbReference type="PaxDb" id="3827-XP_004511448.1"/>
<dbReference type="Pfam" id="PF00646">
    <property type="entry name" value="F-box"/>
    <property type="match status" value="1"/>
</dbReference>
<dbReference type="PANTHER" id="PTHR31293:SF12">
    <property type="entry name" value="RNI-LIKE SUPERFAMILY PROTEIN"/>
    <property type="match status" value="1"/>
</dbReference>
<dbReference type="InterPro" id="IPR001810">
    <property type="entry name" value="F-box_dom"/>
</dbReference>
<dbReference type="InterPro" id="IPR055294">
    <property type="entry name" value="FBL60-like"/>
</dbReference>
<dbReference type="SUPFAM" id="SSF81383">
    <property type="entry name" value="F-box domain"/>
    <property type="match status" value="1"/>
</dbReference>
<gene>
    <name evidence="3" type="primary">LOC101509796</name>
</gene>
<dbReference type="PANTHER" id="PTHR31293">
    <property type="entry name" value="RNI-LIKE SUPERFAMILY PROTEIN"/>
    <property type="match status" value="1"/>
</dbReference>
<dbReference type="RefSeq" id="XP_004511448.1">
    <property type="nucleotide sequence ID" value="XM_004511391.2"/>
</dbReference>
<dbReference type="OrthoDB" id="1298252at2759"/>
<evidence type="ECO:0000313" key="2">
    <source>
        <dbReference type="Proteomes" id="UP000087171"/>
    </source>
</evidence>
<name>A0A1S2YXD2_CICAR</name>
<dbReference type="CDD" id="cd22160">
    <property type="entry name" value="F-box_AtFBL13-like"/>
    <property type="match status" value="1"/>
</dbReference>
<dbReference type="eggNOG" id="ENOG502RYTW">
    <property type="taxonomic scope" value="Eukaryota"/>
</dbReference>
<dbReference type="Proteomes" id="UP000087171">
    <property type="component" value="Chromosome Ca8"/>
</dbReference>
<evidence type="ECO:0000313" key="3">
    <source>
        <dbReference type="RefSeq" id="XP_004511448.1"/>
    </source>
</evidence>
<organism evidence="2 3">
    <name type="scientific">Cicer arietinum</name>
    <name type="common">Chickpea</name>
    <name type="synonym">Garbanzo</name>
    <dbReference type="NCBI Taxonomy" id="3827"/>
    <lineage>
        <taxon>Eukaryota</taxon>
        <taxon>Viridiplantae</taxon>
        <taxon>Streptophyta</taxon>
        <taxon>Embryophyta</taxon>
        <taxon>Tracheophyta</taxon>
        <taxon>Spermatophyta</taxon>
        <taxon>Magnoliopsida</taxon>
        <taxon>eudicotyledons</taxon>
        <taxon>Gunneridae</taxon>
        <taxon>Pentapetalae</taxon>
        <taxon>rosids</taxon>
        <taxon>fabids</taxon>
        <taxon>Fabales</taxon>
        <taxon>Fabaceae</taxon>
        <taxon>Papilionoideae</taxon>
        <taxon>50 kb inversion clade</taxon>
        <taxon>NPAAA clade</taxon>
        <taxon>Hologalegina</taxon>
        <taxon>IRL clade</taxon>
        <taxon>Cicereae</taxon>
        <taxon>Cicer</taxon>
    </lineage>
</organism>
<dbReference type="KEGG" id="cam:101509796"/>
<dbReference type="Pfam" id="PF24758">
    <property type="entry name" value="LRR_At5g56370"/>
    <property type="match status" value="1"/>
</dbReference>
<dbReference type="InterPro" id="IPR032675">
    <property type="entry name" value="LRR_dom_sf"/>
</dbReference>
<dbReference type="InterPro" id="IPR053781">
    <property type="entry name" value="F-box_AtFBL13-like"/>
</dbReference>
<dbReference type="SMART" id="SM00579">
    <property type="entry name" value="FBD"/>
    <property type="match status" value="1"/>
</dbReference>
<reference evidence="2" key="1">
    <citation type="journal article" date="2013" name="Nat. Biotechnol.">
        <title>Draft genome sequence of chickpea (Cicer arietinum) provides a resource for trait improvement.</title>
        <authorList>
            <person name="Varshney R.K."/>
            <person name="Song C."/>
            <person name="Saxena R.K."/>
            <person name="Azam S."/>
            <person name="Yu S."/>
            <person name="Sharpe A.G."/>
            <person name="Cannon S."/>
            <person name="Baek J."/>
            <person name="Rosen B.D."/>
            <person name="Tar'an B."/>
            <person name="Millan T."/>
            <person name="Zhang X."/>
            <person name="Ramsay L.D."/>
            <person name="Iwata A."/>
            <person name="Wang Y."/>
            <person name="Nelson W."/>
            <person name="Farmer A.D."/>
            <person name="Gaur P.M."/>
            <person name="Soderlund C."/>
            <person name="Penmetsa R.V."/>
            <person name="Xu C."/>
            <person name="Bharti A.K."/>
            <person name="He W."/>
            <person name="Winter P."/>
            <person name="Zhao S."/>
            <person name="Hane J.K."/>
            <person name="Carrasquilla-Garcia N."/>
            <person name="Condie J.A."/>
            <person name="Upadhyaya H.D."/>
            <person name="Luo M.C."/>
            <person name="Thudi M."/>
            <person name="Gowda C.L."/>
            <person name="Singh N.P."/>
            <person name="Lichtenzveig J."/>
            <person name="Gali K.K."/>
            <person name="Rubio J."/>
            <person name="Nadarajan N."/>
            <person name="Dolezel J."/>
            <person name="Bansal K.C."/>
            <person name="Xu X."/>
            <person name="Edwards D."/>
            <person name="Zhang G."/>
            <person name="Kahl G."/>
            <person name="Gil J."/>
            <person name="Singh K.B."/>
            <person name="Datta S.K."/>
            <person name="Jackson S.A."/>
            <person name="Wang J."/>
            <person name="Cook D.R."/>
        </authorList>
    </citation>
    <scope>NUCLEOTIDE SEQUENCE [LARGE SCALE GENOMIC DNA]</scope>
    <source>
        <strain evidence="2">cv. CDC Frontier</strain>
    </source>
</reference>
<dbReference type="Pfam" id="PF08387">
    <property type="entry name" value="FBD"/>
    <property type="match status" value="1"/>
</dbReference>
<sequence length="471" mass="53938">MENNKHQKHHKGEGKNDSNIKLCDLPIDIHHKILSNLPTKEAIGTCVLSKSWLNKWKGINVIDLEESDEPNKRQQFVDFVEKLLVACNTSSLKKFSLLFEVGDETPRLNAWLAVFVNPMIEELSLKLDRVEEPLVLPQHFFTSETLTKFELSMQQVISLPPSTISFKNLVTLTLKNVIFPSNYYTARFFLGLPSLKEITLIDCNWKNAGYIIICCSSLQTVFIREWKDEEEDDENHNNEEEDHDDQNNHGKIAIYATKLLTFLYDGDMINDYSLIFTTMVTNATIEVHQHHNKKLCACYFMFKLFTALCNVAKLSLTYFAVEALGDQIQILNENLLSFNNLVEFRVVSYSSITNFSSQGLHIILQHSPILEEIEFDGGLVLDENGGDDINPLPACFETHVKIITIYGFQGSEEELNAIKFLLKIGQVLEIIYIFTYEFDFDYPGGPEKLEMLYEQMLGFPKASIDCEIALQ</sequence>
<dbReference type="Gene3D" id="3.80.10.10">
    <property type="entry name" value="Ribonuclease Inhibitor"/>
    <property type="match status" value="1"/>
</dbReference>
<evidence type="ECO:0000259" key="1">
    <source>
        <dbReference type="SMART" id="SM00579"/>
    </source>
</evidence>
<dbReference type="SUPFAM" id="SSF52047">
    <property type="entry name" value="RNI-like"/>
    <property type="match status" value="1"/>
</dbReference>
<dbReference type="AlphaFoldDB" id="A0A1S2YXD2"/>